<gene>
    <name evidence="2" type="ORF">Cob_v006018</name>
</gene>
<dbReference type="Proteomes" id="UP000014480">
    <property type="component" value="Unassembled WGS sequence"/>
</dbReference>
<accession>A0A484FTQ9</accession>
<feature type="region of interest" description="Disordered" evidence="1">
    <location>
        <begin position="109"/>
        <end position="142"/>
    </location>
</feature>
<dbReference type="EMBL" id="AMCV02000015">
    <property type="protein sequence ID" value="TDZ21372.1"/>
    <property type="molecule type" value="Genomic_DNA"/>
</dbReference>
<name>A0A484FTQ9_COLOR</name>
<proteinExistence type="predicted"/>
<feature type="compositionally biased region" description="Basic and acidic residues" evidence="1">
    <location>
        <begin position="120"/>
        <end position="129"/>
    </location>
</feature>
<sequence length="155" mass="17103">MIHPSSSARPAQPSHFSQPSQPFPLLLIWGSLARYLSIPSRPVSTPLSRLPVHFLLLRLSSASFARLVTRANKRLLFDLDADAIIVAVILHGRHSGQLAPLSAVDDPSIPSSLPIRGQKRRDELLHPDNESTSTTAKSRNAKYRQHLVVHFSSPP</sequence>
<reference evidence="3" key="1">
    <citation type="journal article" date="2013" name="New Phytol.">
        <title>Comparative genomic and transcriptomic analyses reveal the hemibiotrophic stage shift of Colletotrichum fungi.</title>
        <authorList>
            <person name="Gan P."/>
            <person name="Ikeda K."/>
            <person name="Irieda H."/>
            <person name="Narusaka M."/>
            <person name="O'Connell R.J."/>
            <person name="Narusaka Y."/>
            <person name="Takano Y."/>
            <person name="Kubo Y."/>
            <person name="Shirasu K."/>
        </authorList>
    </citation>
    <scope>NUCLEOTIDE SEQUENCE [LARGE SCALE GENOMIC DNA]</scope>
    <source>
        <strain evidence="3">104-T / ATCC 96160 / CBS 514.97 / LARS 414 / MAFF 240422</strain>
    </source>
</reference>
<reference evidence="3" key="2">
    <citation type="journal article" date="2019" name="Mol. Plant Microbe Interact.">
        <title>Genome sequence resources for four phytopathogenic fungi from the Colletotrichum orbiculare species complex.</title>
        <authorList>
            <person name="Gan P."/>
            <person name="Tsushima A."/>
            <person name="Narusaka M."/>
            <person name="Narusaka Y."/>
            <person name="Takano Y."/>
            <person name="Kubo Y."/>
            <person name="Shirasu K."/>
        </authorList>
    </citation>
    <scope>GENOME REANNOTATION</scope>
    <source>
        <strain evidence="3">104-T / ATCC 96160 / CBS 514.97 / LARS 414 / MAFF 240422</strain>
    </source>
</reference>
<evidence type="ECO:0000313" key="3">
    <source>
        <dbReference type="Proteomes" id="UP000014480"/>
    </source>
</evidence>
<dbReference type="AlphaFoldDB" id="A0A484FTQ9"/>
<comment type="caution">
    <text evidence="2">The sequence shown here is derived from an EMBL/GenBank/DDBJ whole genome shotgun (WGS) entry which is preliminary data.</text>
</comment>
<protein>
    <submittedName>
        <fullName evidence="2">Uncharacterized protein</fullName>
    </submittedName>
</protein>
<keyword evidence="3" id="KW-1185">Reference proteome</keyword>
<organism evidence="2 3">
    <name type="scientific">Colletotrichum orbiculare (strain 104-T / ATCC 96160 / CBS 514.97 / LARS 414 / MAFF 240422)</name>
    <name type="common">Cucumber anthracnose fungus</name>
    <name type="synonym">Colletotrichum lagenarium</name>
    <dbReference type="NCBI Taxonomy" id="1213857"/>
    <lineage>
        <taxon>Eukaryota</taxon>
        <taxon>Fungi</taxon>
        <taxon>Dikarya</taxon>
        <taxon>Ascomycota</taxon>
        <taxon>Pezizomycotina</taxon>
        <taxon>Sordariomycetes</taxon>
        <taxon>Hypocreomycetidae</taxon>
        <taxon>Glomerellales</taxon>
        <taxon>Glomerellaceae</taxon>
        <taxon>Colletotrichum</taxon>
        <taxon>Colletotrichum orbiculare species complex</taxon>
    </lineage>
</organism>
<evidence type="ECO:0000313" key="2">
    <source>
        <dbReference type="EMBL" id="TDZ21372.1"/>
    </source>
</evidence>
<evidence type="ECO:0000256" key="1">
    <source>
        <dbReference type="SAM" id="MobiDB-lite"/>
    </source>
</evidence>